<feature type="domain" description="Pectinesterase catalytic" evidence="4">
    <location>
        <begin position="160"/>
        <end position="281"/>
    </location>
</feature>
<gene>
    <name evidence="5" type="ORF">EPI10_000333</name>
</gene>
<dbReference type="GO" id="GO:0042545">
    <property type="term" value="P:cell wall modification"/>
    <property type="evidence" value="ECO:0007669"/>
    <property type="project" value="InterPro"/>
</dbReference>
<dbReference type="OrthoDB" id="2019149at2759"/>
<protein>
    <submittedName>
        <fullName evidence="5">Pectinesterase-like</fullName>
    </submittedName>
</protein>
<accession>A0A5B6V7K6</accession>
<dbReference type="GO" id="GO:0045490">
    <property type="term" value="P:pectin catabolic process"/>
    <property type="evidence" value="ECO:0007669"/>
    <property type="project" value="UniProtKB-UniPathway"/>
</dbReference>
<sequence length="301" mass="34307">MMKETMQMGIVNANELTGNALTISTKLSDILSKFDIHLNITNSHTLFSQLKSNVIVAKDGSSQFKTIGATLFAALKNFNIRHVIYINAGIYVDYIIIDKQYIIIIMYGNGPRKPIAISCKGVKSGGEITTFLPNPWDSKTPLVLKSTRWWLFVFNQINQPSSIVEYMPTKTPCTIKQISKGFIDENIGTVIQNCKIVPEQKLFNNRLNFATYLGRPWKKFSTTIIMESTLGLDKVNYEDILYYVEYNNRGPSANFIAKVNWKGYHKIDRVSVMKFIVQSFLLSKENWLPLTSIPFTTALRY</sequence>
<dbReference type="InterPro" id="IPR000070">
    <property type="entry name" value="Pectinesterase_cat"/>
</dbReference>
<feature type="domain" description="Pectinesterase catalytic" evidence="4">
    <location>
        <begin position="53"/>
        <end position="131"/>
    </location>
</feature>
<dbReference type="InterPro" id="IPR012334">
    <property type="entry name" value="Pectin_lyas_fold"/>
</dbReference>
<evidence type="ECO:0000313" key="5">
    <source>
        <dbReference type="EMBL" id="KAA3465132.1"/>
    </source>
</evidence>
<comment type="caution">
    <text evidence="5">The sequence shown here is derived from an EMBL/GenBank/DDBJ whole genome shotgun (WGS) entry which is preliminary data.</text>
</comment>
<evidence type="ECO:0000256" key="2">
    <source>
        <dbReference type="ARBA" id="ARBA00022801"/>
    </source>
</evidence>
<evidence type="ECO:0000313" key="6">
    <source>
        <dbReference type="Proteomes" id="UP000325315"/>
    </source>
</evidence>
<dbReference type="Gene3D" id="2.160.20.10">
    <property type="entry name" value="Single-stranded right-handed beta-helix, Pectin lyase-like"/>
    <property type="match status" value="2"/>
</dbReference>
<reference evidence="5" key="1">
    <citation type="submission" date="2019-08" db="EMBL/GenBank/DDBJ databases">
        <authorList>
            <person name="Liu F."/>
        </authorList>
    </citation>
    <scope>NUCLEOTIDE SEQUENCE [LARGE SCALE GENOMIC DNA]</scope>
    <source>
        <strain evidence="5">PA1801</strain>
        <tissue evidence="5">Leaf</tissue>
    </source>
</reference>
<organism evidence="5 6">
    <name type="scientific">Gossypium australe</name>
    <dbReference type="NCBI Taxonomy" id="47621"/>
    <lineage>
        <taxon>Eukaryota</taxon>
        <taxon>Viridiplantae</taxon>
        <taxon>Streptophyta</taxon>
        <taxon>Embryophyta</taxon>
        <taxon>Tracheophyta</taxon>
        <taxon>Spermatophyta</taxon>
        <taxon>Magnoliopsida</taxon>
        <taxon>eudicotyledons</taxon>
        <taxon>Gunneridae</taxon>
        <taxon>Pentapetalae</taxon>
        <taxon>rosids</taxon>
        <taxon>malvids</taxon>
        <taxon>Malvales</taxon>
        <taxon>Malvaceae</taxon>
        <taxon>Malvoideae</taxon>
        <taxon>Gossypium</taxon>
    </lineage>
</organism>
<dbReference type="SUPFAM" id="SSF51126">
    <property type="entry name" value="Pectin lyase-like"/>
    <property type="match status" value="1"/>
</dbReference>
<proteinExistence type="predicted"/>
<dbReference type="GO" id="GO:0030599">
    <property type="term" value="F:pectinesterase activity"/>
    <property type="evidence" value="ECO:0007669"/>
    <property type="project" value="InterPro"/>
</dbReference>
<keyword evidence="6" id="KW-1185">Reference proteome</keyword>
<keyword evidence="3" id="KW-0063">Aspartyl esterase</keyword>
<dbReference type="InterPro" id="IPR011050">
    <property type="entry name" value="Pectin_lyase_fold/virulence"/>
</dbReference>
<keyword evidence="2" id="KW-0378">Hydrolase</keyword>
<evidence type="ECO:0000259" key="4">
    <source>
        <dbReference type="Pfam" id="PF01095"/>
    </source>
</evidence>
<comment type="pathway">
    <text evidence="1">Glycan metabolism; pectin degradation; 2-dehydro-3-deoxy-D-gluconate from pectin: step 1/5.</text>
</comment>
<evidence type="ECO:0000256" key="3">
    <source>
        <dbReference type="ARBA" id="ARBA00023085"/>
    </source>
</evidence>
<dbReference type="Proteomes" id="UP000325315">
    <property type="component" value="Unassembled WGS sequence"/>
</dbReference>
<evidence type="ECO:0000256" key="1">
    <source>
        <dbReference type="ARBA" id="ARBA00005184"/>
    </source>
</evidence>
<dbReference type="EMBL" id="SMMG02000007">
    <property type="protein sequence ID" value="KAA3465132.1"/>
    <property type="molecule type" value="Genomic_DNA"/>
</dbReference>
<dbReference type="Pfam" id="PF01095">
    <property type="entry name" value="Pectinesterase"/>
    <property type="match status" value="2"/>
</dbReference>
<name>A0A5B6V7K6_9ROSI</name>
<dbReference type="UniPathway" id="UPA00545">
    <property type="reaction ID" value="UER00823"/>
</dbReference>
<dbReference type="PANTHER" id="PTHR31707">
    <property type="entry name" value="PECTINESTERASE"/>
    <property type="match status" value="1"/>
</dbReference>
<dbReference type="AlphaFoldDB" id="A0A5B6V7K6"/>